<keyword evidence="4" id="KW-1185">Reference proteome</keyword>
<name>A0AAE3EBR0_9FIRM</name>
<sequence>MDIEKINRLNNEYRALVREARAIREEKGDPSREEGLCYQNASERAGQLASMTVGAEMQHWISEQDMCSGKMREIWYYLNPEEAKKKAQRTAPAAKPAQAKTPAGAASSAKGTQASESESGAGTENEGEKKPNKNTYGIPDSVVAHWFQEDPGYGFDKVAGMEELKELLNDCVQDIASEELNEYLDISTVQSFFFYGPPGCGKTFIIKAFAHELMQKGYRYMKLESSDVHSKFSGEADKIVKRAFAEALEEPTILFMDEIDGICQSRSMPNLSDFNMSLTTTFLNAYNDLIDGGKDRRRVIFIGATNYPANVDIGMLDRVELVPVPLPDEEARAASFHAKFMKRVKAENGEEEQVIEKVQCADDFSWEEMAEATEGYNQRDIDRVISHLRVLLRKSVLSGEAVNAADAVNALKTGEARITREMFEAALAKYHPAPKDDIEKSLNEFTNKMRNL</sequence>
<keyword evidence="3" id="KW-0067">ATP-binding</keyword>
<dbReference type="InterPro" id="IPR003959">
    <property type="entry name" value="ATPase_AAA_core"/>
</dbReference>
<protein>
    <submittedName>
        <fullName evidence="3">ATP-binding protein</fullName>
    </submittedName>
</protein>
<dbReference type="SUPFAM" id="SSF52540">
    <property type="entry name" value="P-loop containing nucleoside triphosphate hydrolases"/>
    <property type="match status" value="1"/>
</dbReference>
<keyword evidence="3" id="KW-0547">Nucleotide-binding</keyword>
<feature type="compositionally biased region" description="Polar residues" evidence="1">
    <location>
        <begin position="112"/>
        <end position="122"/>
    </location>
</feature>
<dbReference type="Gene3D" id="1.10.8.60">
    <property type="match status" value="1"/>
</dbReference>
<feature type="region of interest" description="Disordered" evidence="1">
    <location>
        <begin position="87"/>
        <end position="135"/>
    </location>
</feature>
<dbReference type="PANTHER" id="PTHR23074">
    <property type="entry name" value="AAA DOMAIN-CONTAINING"/>
    <property type="match status" value="1"/>
</dbReference>
<organism evidence="3 4">
    <name type="scientific">Hominifimenecus microfluidus</name>
    <dbReference type="NCBI Taxonomy" id="2885348"/>
    <lineage>
        <taxon>Bacteria</taxon>
        <taxon>Bacillati</taxon>
        <taxon>Bacillota</taxon>
        <taxon>Clostridia</taxon>
        <taxon>Lachnospirales</taxon>
        <taxon>Lachnospiraceae</taxon>
        <taxon>Hominifimenecus</taxon>
    </lineage>
</organism>
<dbReference type="InterPro" id="IPR027417">
    <property type="entry name" value="P-loop_NTPase"/>
</dbReference>
<evidence type="ECO:0000313" key="4">
    <source>
        <dbReference type="Proteomes" id="UP001198182"/>
    </source>
</evidence>
<dbReference type="SMART" id="SM00382">
    <property type="entry name" value="AAA"/>
    <property type="match status" value="1"/>
</dbReference>
<dbReference type="Pfam" id="PF00004">
    <property type="entry name" value="AAA"/>
    <property type="match status" value="1"/>
</dbReference>
<evidence type="ECO:0000256" key="1">
    <source>
        <dbReference type="SAM" id="MobiDB-lite"/>
    </source>
</evidence>
<dbReference type="PANTHER" id="PTHR23074:SF83">
    <property type="entry name" value="VACUOLAR PROTEIN SORTING-ASSOCIATED PROTEIN 4A"/>
    <property type="match status" value="1"/>
</dbReference>
<dbReference type="GO" id="GO:0005524">
    <property type="term" value="F:ATP binding"/>
    <property type="evidence" value="ECO:0007669"/>
    <property type="project" value="UniProtKB-KW"/>
</dbReference>
<dbReference type="AlphaFoldDB" id="A0AAE3EBR0"/>
<dbReference type="EMBL" id="JAJEQR010000030">
    <property type="protein sequence ID" value="MCC2231468.1"/>
    <property type="molecule type" value="Genomic_DNA"/>
</dbReference>
<dbReference type="GO" id="GO:0016887">
    <property type="term" value="F:ATP hydrolysis activity"/>
    <property type="evidence" value="ECO:0007669"/>
    <property type="project" value="InterPro"/>
</dbReference>
<dbReference type="InterPro" id="IPR003593">
    <property type="entry name" value="AAA+_ATPase"/>
</dbReference>
<dbReference type="CDD" id="cd19481">
    <property type="entry name" value="RecA-like_protease"/>
    <property type="match status" value="1"/>
</dbReference>
<comment type="caution">
    <text evidence="3">The sequence shown here is derived from an EMBL/GenBank/DDBJ whole genome shotgun (WGS) entry which is preliminary data.</text>
</comment>
<dbReference type="Proteomes" id="UP001198182">
    <property type="component" value="Unassembled WGS sequence"/>
</dbReference>
<reference evidence="3" key="1">
    <citation type="submission" date="2021-10" db="EMBL/GenBank/DDBJ databases">
        <title>Anaerobic single-cell dispensing facilitates the cultivation of human gut bacteria.</title>
        <authorList>
            <person name="Afrizal A."/>
        </authorList>
    </citation>
    <scope>NUCLEOTIDE SEQUENCE</scope>
    <source>
        <strain evidence="3">CLA-AA-H215</strain>
    </source>
</reference>
<evidence type="ECO:0000313" key="3">
    <source>
        <dbReference type="EMBL" id="MCC2231468.1"/>
    </source>
</evidence>
<feature type="compositionally biased region" description="Low complexity" evidence="1">
    <location>
        <begin position="89"/>
        <end position="111"/>
    </location>
</feature>
<feature type="domain" description="AAA+ ATPase" evidence="2">
    <location>
        <begin position="188"/>
        <end position="326"/>
    </location>
</feature>
<accession>A0AAE3EBR0</accession>
<gene>
    <name evidence="3" type="ORF">LKD81_10735</name>
</gene>
<evidence type="ECO:0000259" key="2">
    <source>
        <dbReference type="SMART" id="SM00382"/>
    </source>
</evidence>
<dbReference type="RefSeq" id="WP_308453987.1">
    <property type="nucleotide sequence ID" value="NZ_JAJEQR010000030.1"/>
</dbReference>
<proteinExistence type="predicted"/>
<dbReference type="Gene3D" id="3.40.50.300">
    <property type="entry name" value="P-loop containing nucleotide triphosphate hydrolases"/>
    <property type="match status" value="1"/>
</dbReference>
<dbReference type="InterPro" id="IPR050304">
    <property type="entry name" value="MT-severing_AAA_ATPase"/>
</dbReference>